<dbReference type="EMBL" id="JAVDTT010000001">
    <property type="protein sequence ID" value="MDR6840183.1"/>
    <property type="molecule type" value="Genomic_DNA"/>
</dbReference>
<accession>A0ABU1RN27</accession>
<gene>
    <name evidence="1" type="ORF">J2W94_000447</name>
</gene>
<reference evidence="1 2" key="1">
    <citation type="submission" date="2023-07" db="EMBL/GenBank/DDBJ databases">
        <title>Sorghum-associated microbial communities from plants grown in Nebraska, USA.</title>
        <authorList>
            <person name="Schachtman D."/>
        </authorList>
    </citation>
    <scope>NUCLEOTIDE SEQUENCE [LARGE SCALE GENOMIC DNA]</scope>
    <source>
        <strain evidence="1 2">BE107</strain>
    </source>
</reference>
<dbReference type="RefSeq" id="WP_310090008.1">
    <property type="nucleotide sequence ID" value="NZ_JAVDTT010000001.1"/>
</dbReference>
<proteinExistence type="predicted"/>
<evidence type="ECO:0000313" key="1">
    <source>
        <dbReference type="EMBL" id="MDR6840183.1"/>
    </source>
</evidence>
<organism evidence="1 2">
    <name type="scientific">Pseudoxanthomonas sacheonensis</name>
    <dbReference type="NCBI Taxonomy" id="443615"/>
    <lineage>
        <taxon>Bacteria</taxon>
        <taxon>Pseudomonadati</taxon>
        <taxon>Pseudomonadota</taxon>
        <taxon>Gammaproteobacteria</taxon>
        <taxon>Lysobacterales</taxon>
        <taxon>Lysobacteraceae</taxon>
        <taxon>Pseudoxanthomonas</taxon>
    </lineage>
</organism>
<name>A0ABU1RN27_9GAMM</name>
<sequence length="111" mass="12635">MSTVYPPANACRPTQLFTSIVEQTDDRLQLLRSMLADHQWPCPPPVRGQLLQILVSAAGGGGTEESAWTTLAEEIARYLLYRRTGQLETALLEWQRPRREHRSIPGRRVRP</sequence>
<keyword evidence="2" id="KW-1185">Reference proteome</keyword>
<dbReference type="Proteomes" id="UP001254759">
    <property type="component" value="Unassembled WGS sequence"/>
</dbReference>
<protein>
    <submittedName>
        <fullName evidence="1">Uncharacterized protein</fullName>
    </submittedName>
</protein>
<comment type="caution">
    <text evidence="1">The sequence shown here is derived from an EMBL/GenBank/DDBJ whole genome shotgun (WGS) entry which is preliminary data.</text>
</comment>
<evidence type="ECO:0000313" key="2">
    <source>
        <dbReference type="Proteomes" id="UP001254759"/>
    </source>
</evidence>